<accession>A0ABT2GN69</accession>
<dbReference type="PANTHER" id="PTHR31084">
    <property type="entry name" value="ALPHA-L-FUCOSIDASE 2"/>
    <property type="match status" value="1"/>
</dbReference>
<dbReference type="InterPro" id="IPR027414">
    <property type="entry name" value="GH95_N_dom"/>
</dbReference>
<dbReference type="PANTHER" id="PTHR31084:SF0">
    <property type="entry name" value="ALPHA-L-FUCOSIDASE 2"/>
    <property type="match status" value="1"/>
</dbReference>
<dbReference type="RefSeq" id="WP_259506129.1">
    <property type="nucleotide sequence ID" value="NZ_JANLCM010000001.1"/>
</dbReference>
<dbReference type="InterPro" id="IPR008928">
    <property type="entry name" value="6-hairpin_glycosidase_sf"/>
</dbReference>
<keyword evidence="5" id="KW-1185">Reference proteome</keyword>
<feature type="domain" description="Alpha fucosidase A-like C-terminal" evidence="2">
    <location>
        <begin position="684"/>
        <end position="727"/>
    </location>
</feature>
<dbReference type="Pfam" id="PF22124">
    <property type="entry name" value="Glyco_hydro_95_cat"/>
    <property type="match status" value="1"/>
</dbReference>
<dbReference type="Proteomes" id="UP001165584">
    <property type="component" value="Unassembled WGS sequence"/>
</dbReference>
<evidence type="ECO:0000259" key="3">
    <source>
        <dbReference type="Pfam" id="PF22124"/>
    </source>
</evidence>
<dbReference type="InterPro" id="IPR054363">
    <property type="entry name" value="GH95_cat"/>
</dbReference>
<keyword evidence="4" id="KW-0378">Hydrolase</keyword>
<evidence type="ECO:0000259" key="2">
    <source>
        <dbReference type="Pfam" id="PF21307"/>
    </source>
</evidence>
<dbReference type="Gene3D" id="1.50.10.10">
    <property type="match status" value="1"/>
</dbReference>
<dbReference type="InterPro" id="IPR012341">
    <property type="entry name" value="6hp_glycosidase-like_sf"/>
</dbReference>
<dbReference type="SUPFAM" id="SSF48208">
    <property type="entry name" value="Six-hairpin glycosidases"/>
    <property type="match status" value="1"/>
</dbReference>
<sequence>MSARTGFWSNSAGTDWQHGLVAGTGSLGAVLFGTPERHRISICHEDYFLPVNSSIPAPRLADWLPQLRAVLQAGNAVEAGAILEHVAGLDGYDELVWTDPFLPVGEVSWAPEIVDWTDYRRAGDFRSGRIETMWLTDAGEMRVSIIPDREANTVQLEVASEFDVWGLLQLGNETDDEAVTSVGAVDYARYLNPTEAVTQDRALSLETTVDEAALSPLAQSFPPSSWSPRAARLTVTVPPGVELEERSGGLRIHVRANQPLRLAIVVELFGGASSPRPAAHDSHADLFDRCSLDLGGDLDDLPYDEILALSRSGDRSATKSAVELAFASGRHTIISSSGALPPTLVGLWQGTRRPAWSGDYTQNGNLQNGGVASVIATGTPELMLPYFRVLERYVDDYAENAERLFGAPGWLLPARFDTHGGINHFATLFPHTFWIGAGGWAVRLAWDYYSATGDFGFLRDSAWPLARQVMAFYDAFTASESGERHLNPSYSPENTPSDWANPITLDATMDVAVIRDAARLTMRIAATLGMDEYAEKWVTLVEELPQYRVAEDGTFAEWLWPGISENIAHRHVSQLYPFWYENDPAASAPEFRKAALETIRRKLEWRGEKPSAPPEGRMEMAFGLVQLGIAAARLGDAEAALTCVEWLARDHWRSNAVSTHDADAIFNVDASGGLPAIVVEMLIQSQPNSLRLLPALPEAWASGSVRGVRCRGGIVVDALNWDETSVTVNLSRVPDTELTRTGSELTVVAPDGNEQRLLVNQLPASVTFGR</sequence>
<dbReference type="Gene3D" id="2.70.98.50">
    <property type="entry name" value="putative glycoside hydrolase family protein from bacillus halodurans"/>
    <property type="match status" value="1"/>
</dbReference>
<comment type="caution">
    <text evidence="4">The sequence shown here is derived from an EMBL/GenBank/DDBJ whole genome shotgun (WGS) entry which is preliminary data.</text>
</comment>
<dbReference type="GO" id="GO:0016787">
    <property type="term" value="F:hydrolase activity"/>
    <property type="evidence" value="ECO:0007669"/>
    <property type="project" value="UniProtKB-KW"/>
</dbReference>
<organism evidence="4 5">
    <name type="scientific">Herbiconiux aconitum</name>
    <dbReference type="NCBI Taxonomy" id="2970913"/>
    <lineage>
        <taxon>Bacteria</taxon>
        <taxon>Bacillati</taxon>
        <taxon>Actinomycetota</taxon>
        <taxon>Actinomycetes</taxon>
        <taxon>Micrococcales</taxon>
        <taxon>Microbacteriaceae</taxon>
        <taxon>Herbiconiux</taxon>
    </lineage>
</organism>
<feature type="domain" description="Glycosyl hydrolase family 95 N-terminal" evidence="1">
    <location>
        <begin position="8"/>
        <end position="146"/>
    </location>
</feature>
<proteinExistence type="predicted"/>
<evidence type="ECO:0000313" key="4">
    <source>
        <dbReference type="EMBL" id="MCS5717682.1"/>
    </source>
</evidence>
<evidence type="ECO:0000313" key="5">
    <source>
        <dbReference type="Proteomes" id="UP001165584"/>
    </source>
</evidence>
<name>A0ABT2GN69_9MICO</name>
<protein>
    <submittedName>
        <fullName evidence="4">Glycoside hydrolase family 95 protein</fullName>
    </submittedName>
</protein>
<dbReference type="Pfam" id="PF21307">
    <property type="entry name" value="Glyco_hydro_95_C"/>
    <property type="match status" value="1"/>
</dbReference>
<dbReference type="EMBL" id="JANLCM010000001">
    <property type="protein sequence ID" value="MCS5717682.1"/>
    <property type="molecule type" value="Genomic_DNA"/>
</dbReference>
<reference evidence="4" key="1">
    <citation type="submission" date="2022-08" db="EMBL/GenBank/DDBJ databases">
        <authorList>
            <person name="Deng Y."/>
            <person name="Han X.-F."/>
            <person name="Zhang Y.-Q."/>
        </authorList>
    </citation>
    <scope>NUCLEOTIDE SEQUENCE</scope>
    <source>
        <strain evidence="4">CPCC 205763</strain>
    </source>
</reference>
<dbReference type="Pfam" id="PF14498">
    <property type="entry name" value="Glyco_hyd_65N_2"/>
    <property type="match status" value="1"/>
</dbReference>
<evidence type="ECO:0000259" key="1">
    <source>
        <dbReference type="Pfam" id="PF14498"/>
    </source>
</evidence>
<dbReference type="InterPro" id="IPR049053">
    <property type="entry name" value="AFCA-like_C"/>
</dbReference>
<feature type="domain" description="Glycosyl hydrolase family 95 catalytic" evidence="3">
    <location>
        <begin position="280"/>
        <end position="682"/>
    </location>
</feature>
<gene>
    <name evidence="4" type="ORF">N1027_05980</name>
</gene>